<dbReference type="EMBL" id="KV428147">
    <property type="protein sequence ID" value="KZT35224.1"/>
    <property type="molecule type" value="Genomic_DNA"/>
</dbReference>
<reference evidence="1 2" key="1">
    <citation type="journal article" date="2016" name="Mol. Biol. Evol.">
        <title>Comparative Genomics of Early-Diverging Mushroom-Forming Fungi Provides Insights into the Origins of Lignocellulose Decay Capabilities.</title>
        <authorList>
            <person name="Nagy L.G."/>
            <person name="Riley R."/>
            <person name="Tritt A."/>
            <person name="Adam C."/>
            <person name="Daum C."/>
            <person name="Floudas D."/>
            <person name="Sun H."/>
            <person name="Yadav J.S."/>
            <person name="Pangilinan J."/>
            <person name="Larsson K.H."/>
            <person name="Matsuura K."/>
            <person name="Barry K."/>
            <person name="Labutti K."/>
            <person name="Kuo R."/>
            <person name="Ohm R.A."/>
            <person name="Bhattacharya S.S."/>
            <person name="Shirouzu T."/>
            <person name="Yoshinaga Y."/>
            <person name="Martin F.M."/>
            <person name="Grigoriev I.V."/>
            <person name="Hibbett D.S."/>
        </authorList>
    </citation>
    <scope>NUCLEOTIDE SEQUENCE [LARGE SCALE GENOMIC DNA]</scope>
    <source>
        <strain evidence="1 2">HHB10207 ss-3</strain>
    </source>
</reference>
<name>A0A166ADJ9_9AGAM</name>
<evidence type="ECO:0000313" key="2">
    <source>
        <dbReference type="Proteomes" id="UP000076798"/>
    </source>
</evidence>
<dbReference type="Proteomes" id="UP000076798">
    <property type="component" value="Unassembled WGS sequence"/>
</dbReference>
<organism evidence="1 2">
    <name type="scientific">Sistotremastrum suecicum HHB10207 ss-3</name>
    <dbReference type="NCBI Taxonomy" id="1314776"/>
    <lineage>
        <taxon>Eukaryota</taxon>
        <taxon>Fungi</taxon>
        <taxon>Dikarya</taxon>
        <taxon>Basidiomycota</taxon>
        <taxon>Agaricomycotina</taxon>
        <taxon>Agaricomycetes</taxon>
        <taxon>Sistotremastrales</taxon>
        <taxon>Sistotremastraceae</taxon>
        <taxon>Sistotremastrum</taxon>
    </lineage>
</organism>
<sequence length="300" mass="33526">MGIDKEWRSSMSQEDFAHGFAQTKDLLQNWKTDKTSANARGVMDQMWLWSGEYPFSSSVHTNGVVSAGDIGWMDGEIWRAIPLEHGDGEWEAIKGTQIAGYTRWTFEFRKGEEISLQTSLWSCWTDQIRDFFFRSGRLVAQRSAREVHELRAVTRSGVKNYATITVSGPEDDGTGEFGEHSEIYYFVHPVNADGSVVDPPGFWSFSSDPNPNDVLGSSMIKTSSRSEPDAEYTKISKPFLALIEDLVSHGFLAVPVENDASNCKEASRASVPDPAAAPRERRARRIFARARLSFGKPLTS</sequence>
<protein>
    <submittedName>
        <fullName evidence="1">Uncharacterized protein</fullName>
    </submittedName>
</protein>
<dbReference type="AlphaFoldDB" id="A0A166ADJ9"/>
<keyword evidence="2" id="KW-1185">Reference proteome</keyword>
<accession>A0A166ADJ9</accession>
<gene>
    <name evidence="1" type="ORF">SISSUDRAFT_190311</name>
</gene>
<evidence type="ECO:0000313" key="1">
    <source>
        <dbReference type="EMBL" id="KZT35224.1"/>
    </source>
</evidence>
<proteinExistence type="predicted"/>